<dbReference type="STRING" id="27349.A0A0L6V7N7"/>
<keyword evidence="2" id="KW-0472">Membrane</keyword>
<feature type="transmembrane region" description="Helical" evidence="2">
    <location>
        <begin position="46"/>
        <end position="70"/>
    </location>
</feature>
<protein>
    <submittedName>
        <fullName evidence="3">Uncharacterized protein</fullName>
    </submittedName>
</protein>
<keyword evidence="4" id="KW-1185">Reference proteome</keyword>
<accession>A0A0L6V7N7</accession>
<dbReference type="OrthoDB" id="2588793at2759"/>
<sequence>MIRKMLANLYKHTNNNNNNNNNNYIPLQTTNNNNNASSHSQNESKYGGAMGCLTVTLIILCVCSLTTVWVSGGREKWSYQGEESSWMLETAAWTSNHQGDCRPFRMAGYLHYDRNHTLNNNWVPFNSRCPPASLLKPLVKDLQTSDNQQISLPWLVNRTILLIGDSIERFHARDFCDILSASTHPPYHPISDNGFSPSMSTNKTPSFSFFVSNDYPSLKPPPYFLDPNNHDAVPQDWPPHLVQSYRDHHLQWANRDNIRTSPWICEVPKYGFRIITLFGFGLEPYNSGAYYSDQDWSKLEHTLKPLLERLAKERAAVQVMTPDLIEVSSGLWDLRQWSEEDGRKAGRALDEETEMVYEPLSRERLDWWHLRALRLLRKVHHLFPSQAPIFWRVLHHTKRHSVAPYSRVQQLDAFAIHLIRSLKQAPNDPIASRLKLNDWGHRMLGFENHFRDAVHPQAVPGSVLWSDMMLWEVSTDRLRETVEGRR</sequence>
<evidence type="ECO:0000313" key="3">
    <source>
        <dbReference type="EMBL" id="KNZ56811.1"/>
    </source>
</evidence>
<keyword evidence="2" id="KW-0812">Transmembrane</keyword>
<evidence type="ECO:0000256" key="2">
    <source>
        <dbReference type="SAM" id="Phobius"/>
    </source>
</evidence>
<proteinExistence type="predicted"/>
<dbReference type="VEuPathDB" id="FungiDB:VP01_2310g3"/>
<organism evidence="3 4">
    <name type="scientific">Puccinia sorghi</name>
    <dbReference type="NCBI Taxonomy" id="27349"/>
    <lineage>
        <taxon>Eukaryota</taxon>
        <taxon>Fungi</taxon>
        <taxon>Dikarya</taxon>
        <taxon>Basidiomycota</taxon>
        <taxon>Pucciniomycotina</taxon>
        <taxon>Pucciniomycetes</taxon>
        <taxon>Pucciniales</taxon>
        <taxon>Pucciniaceae</taxon>
        <taxon>Puccinia</taxon>
    </lineage>
</organism>
<feature type="compositionally biased region" description="Low complexity" evidence="1">
    <location>
        <begin position="13"/>
        <end position="35"/>
    </location>
</feature>
<comment type="caution">
    <text evidence="3">The sequence shown here is derived from an EMBL/GenBank/DDBJ whole genome shotgun (WGS) entry which is preliminary data.</text>
</comment>
<dbReference type="AlphaFoldDB" id="A0A0L6V7N7"/>
<evidence type="ECO:0000313" key="4">
    <source>
        <dbReference type="Proteomes" id="UP000037035"/>
    </source>
</evidence>
<dbReference type="EMBL" id="LAVV01007182">
    <property type="protein sequence ID" value="KNZ56811.1"/>
    <property type="molecule type" value="Genomic_DNA"/>
</dbReference>
<feature type="region of interest" description="Disordered" evidence="1">
    <location>
        <begin position="12"/>
        <end position="42"/>
    </location>
</feature>
<dbReference type="Proteomes" id="UP000037035">
    <property type="component" value="Unassembled WGS sequence"/>
</dbReference>
<evidence type="ECO:0000256" key="1">
    <source>
        <dbReference type="SAM" id="MobiDB-lite"/>
    </source>
</evidence>
<reference evidence="3 4" key="1">
    <citation type="submission" date="2015-08" db="EMBL/GenBank/DDBJ databases">
        <title>Next Generation Sequencing and Analysis of the Genome of Puccinia sorghi L Schw, the Causal Agent of Maize Common Rust.</title>
        <authorList>
            <person name="Rochi L."/>
            <person name="Burguener G."/>
            <person name="Darino M."/>
            <person name="Turjanski A."/>
            <person name="Kreff E."/>
            <person name="Dieguez M.J."/>
            <person name="Sacco F."/>
        </authorList>
    </citation>
    <scope>NUCLEOTIDE SEQUENCE [LARGE SCALE GENOMIC DNA]</scope>
    <source>
        <strain evidence="3 4">RO10H11247</strain>
    </source>
</reference>
<keyword evidence="2" id="KW-1133">Transmembrane helix</keyword>
<gene>
    <name evidence="3" type="ORF">VP01_2310g3</name>
</gene>
<name>A0A0L6V7N7_9BASI</name>